<keyword evidence="3 6" id="KW-0812">Transmembrane</keyword>
<dbReference type="PIRSF" id="PIRSF006060">
    <property type="entry name" value="AA_transporter"/>
    <property type="match status" value="1"/>
</dbReference>
<dbReference type="InterPro" id="IPR002293">
    <property type="entry name" value="AA/rel_permease1"/>
</dbReference>
<evidence type="ECO:0000256" key="3">
    <source>
        <dbReference type="ARBA" id="ARBA00022692"/>
    </source>
</evidence>
<name>A0ABU7QCK0_9ACTN</name>
<sequence length="483" mass="51216">METSVRANELKRDFGLWSAFALAFAFISPIIGLYTIFAPSISTAGPGFWWAIPIVLLGQLLVAVVMAEAASRWPLVGGVYQWSRRLIGARYGWFAGWVYICTLVVATATPAYVGASFLAPLVGIHDPSSAQLIVLSLVILAAATAINALNRMGLRLITVVSISAEVLGSLVIGTILLLFYRENSLSAIFDGIGDSGVTTPNMLAAMAIVGWAFVGFESAGSVAEETVDASRTAPKAIILSLLIVGLVVMYSALALILAIPEHSLGKSSDPITGTLSAQLGSGITKPLFAIVVIGFMAGTVAGQASVSRVIYALARDELLPGHRAMSRLSRRQQLPWIAVLIVTLGAVPLLLLTGTDLSVTLFNLAIGGFYVAFAFPVGGMLIARLRGQDTAGPLSLGKYGLAINVAAVAWLAFEIVNITWPRHDGASWYQNWSVTIMLVVIFTGGAVTYRFVRDVVKQLDQPSTPVPEAQAQIHPEPGKKALK</sequence>
<protein>
    <submittedName>
        <fullName evidence="7">Amino acid permease</fullName>
    </submittedName>
</protein>
<feature type="transmembrane region" description="Helical" evidence="6">
    <location>
        <begin position="132"/>
        <end position="149"/>
    </location>
</feature>
<feature type="transmembrane region" description="Helical" evidence="6">
    <location>
        <begin position="200"/>
        <end position="216"/>
    </location>
</feature>
<dbReference type="EMBL" id="JAZBJO010000065">
    <property type="protein sequence ID" value="MEE4599129.1"/>
    <property type="molecule type" value="Genomic_DNA"/>
</dbReference>
<feature type="transmembrane region" description="Helical" evidence="6">
    <location>
        <begin position="237"/>
        <end position="259"/>
    </location>
</feature>
<dbReference type="PANTHER" id="PTHR45649:SF26">
    <property type="entry name" value="OS04G0435100 PROTEIN"/>
    <property type="match status" value="1"/>
</dbReference>
<evidence type="ECO:0000313" key="8">
    <source>
        <dbReference type="Proteomes" id="UP001354709"/>
    </source>
</evidence>
<evidence type="ECO:0000256" key="5">
    <source>
        <dbReference type="ARBA" id="ARBA00023136"/>
    </source>
</evidence>
<keyword evidence="5 6" id="KW-0472">Membrane</keyword>
<keyword evidence="2" id="KW-0813">Transport</keyword>
<feature type="transmembrane region" description="Helical" evidence="6">
    <location>
        <begin position="287"/>
        <end position="313"/>
    </location>
</feature>
<feature type="transmembrane region" description="Helical" evidence="6">
    <location>
        <begin position="432"/>
        <end position="452"/>
    </location>
</feature>
<accession>A0ABU7QCK0</accession>
<feature type="transmembrane region" description="Helical" evidence="6">
    <location>
        <begin position="48"/>
        <end position="70"/>
    </location>
</feature>
<feature type="transmembrane region" description="Helical" evidence="6">
    <location>
        <begin position="334"/>
        <end position="352"/>
    </location>
</feature>
<dbReference type="Gene3D" id="1.20.1740.10">
    <property type="entry name" value="Amino acid/polyamine transporter I"/>
    <property type="match status" value="1"/>
</dbReference>
<feature type="transmembrane region" description="Helical" evidence="6">
    <location>
        <begin position="156"/>
        <end position="180"/>
    </location>
</feature>
<comment type="subcellular location">
    <subcellularLocation>
        <location evidence="1">Membrane</location>
        <topology evidence="1">Multi-pass membrane protein</topology>
    </subcellularLocation>
</comment>
<feature type="transmembrane region" description="Helical" evidence="6">
    <location>
        <begin position="14"/>
        <end position="36"/>
    </location>
</feature>
<evidence type="ECO:0000256" key="1">
    <source>
        <dbReference type="ARBA" id="ARBA00004141"/>
    </source>
</evidence>
<evidence type="ECO:0000256" key="2">
    <source>
        <dbReference type="ARBA" id="ARBA00022448"/>
    </source>
</evidence>
<feature type="transmembrane region" description="Helical" evidence="6">
    <location>
        <begin position="91"/>
        <end position="112"/>
    </location>
</feature>
<proteinExistence type="predicted"/>
<evidence type="ECO:0000313" key="7">
    <source>
        <dbReference type="EMBL" id="MEE4599129.1"/>
    </source>
</evidence>
<feature type="transmembrane region" description="Helical" evidence="6">
    <location>
        <begin position="364"/>
        <end position="387"/>
    </location>
</feature>
<reference evidence="7 8" key="1">
    <citation type="submission" date="2023-11" db="EMBL/GenBank/DDBJ databases">
        <title>30 novel species of actinomycetes from the DSMZ collection.</title>
        <authorList>
            <person name="Nouioui I."/>
        </authorList>
    </citation>
    <scope>NUCLEOTIDE SEQUENCE [LARGE SCALE GENOMIC DNA]</scope>
    <source>
        <strain evidence="7 8">DSM 41524</strain>
    </source>
</reference>
<dbReference type="PANTHER" id="PTHR45649">
    <property type="entry name" value="AMINO-ACID PERMEASE BAT1"/>
    <property type="match status" value="1"/>
</dbReference>
<dbReference type="Pfam" id="PF13520">
    <property type="entry name" value="AA_permease_2"/>
    <property type="match status" value="1"/>
</dbReference>
<organism evidence="7 8">
    <name type="scientific">Streptomyces asiaticus subsp. ignotus</name>
    <dbReference type="NCBI Taxonomy" id="3098222"/>
    <lineage>
        <taxon>Bacteria</taxon>
        <taxon>Bacillati</taxon>
        <taxon>Actinomycetota</taxon>
        <taxon>Actinomycetes</taxon>
        <taxon>Kitasatosporales</taxon>
        <taxon>Streptomycetaceae</taxon>
        <taxon>Streptomyces</taxon>
        <taxon>Streptomyces violaceusniger group</taxon>
    </lineage>
</organism>
<keyword evidence="8" id="KW-1185">Reference proteome</keyword>
<evidence type="ECO:0000256" key="4">
    <source>
        <dbReference type="ARBA" id="ARBA00022989"/>
    </source>
</evidence>
<feature type="transmembrane region" description="Helical" evidence="6">
    <location>
        <begin position="399"/>
        <end position="420"/>
    </location>
</feature>
<dbReference type="Proteomes" id="UP001354709">
    <property type="component" value="Unassembled WGS sequence"/>
</dbReference>
<keyword evidence="4 6" id="KW-1133">Transmembrane helix</keyword>
<gene>
    <name evidence="7" type="ORF">V2J94_46205</name>
</gene>
<dbReference type="RefSeq" id="WP_330816426.1">
    <property type="nucleotide sequence ID" value="NZ_JAZBJO010000065.1"/>
</dbReference>
<evidence type="ECO:0000256" key="6">
    <source>
        <dbReference type="SAM" id="Phobius"/>
    </source>
</evidence>
<comment type="caution">
    <text evidence="7">The sequence shown here is derived from an EMBL/GenBank/DDBJ whole genome shotgun (WGS) entry which is preliminary data.</text>
</comment>